<evidence type="ECO:0000256" key="4">
    <source>
        <dbReference type="ARBA" id="ARBA00022475"/>
    </source>
</evidence>
<dbReference type="GO" id="GO:0005886">
    <property type="term" value="C:plasma membrane"/>
    <property type="evidence" value="ECO:0007669"/>
    <property type="project" value="UniProtKB-SubCell"/>
</dbReference>
<feature type="transmembrane region" description="Helical" evidence="9">
    <location>
        <begin position="90"/>
        <end position="109"/>
    </location>
</feature>
<accession>A0A0P6XJU3</accession>
<evidence type="ECO:0000256" key="2">
    <source>
        <dbReference type="ARBA" id="ARBA00007783"/>
    </source>
</evidence>
<keyword evidence="4 9" id="KW-1003">Cell membrane</keyword>
<dbReference type="AlphaFoldDB" id="A0A0P6XJU3"/>
<feature type="transmembrane region" description="Helical" evidence="9">
    <location>
        <begin position="164"/>
        <end position="187"/>
    </location>
</feature>
<dbReference type="RefSeq" id="WP_062420206.1">
    <property type="nucleotide sequence ID" value="NZ_BBYA01000001.1"/>
</dbReference>
<dbReference type="Proteomes" id="UP000050430">
    <property type="component" value="Unassembled WGS sequence"/>
</dbReference>
<feature type="transmembrane region" description="Helical" evidence="9">
    <location>
        <begin position="56"/>
        <end position="78"/>
    </location>
</feature>
<evidence type="ECO:0000256" key="8">
    <source>
        <dbReference type="ARBA" id="ARBA00023136"/>
    </source>
</evidence>
<evidence type="ECO:0000259" key="10">
    <source>
        <dbReference type="PROSITE" id="PS51012"/>
    </source>
</evidence>
<keyword evidence="3 9" id="KW-0813">Transport</keyword>
<protein>
    <recommendedName>
        <fullName evidence="9">Transport permease protein</fullName>
    </recommendedName>
</protein>
<dbReference type="InterPro" id="IPR013525">
    <property type="entry name" value="ABC2_TM"/>
</dbReference>
<dbReference type="PANTHER" id="PTHR30413:SF8">
    <property type="entry name" value="TRANSPORT PERMEASE PROTEIN"/>
    <property type="match status" value="1"/>
</dbReference>
<evidence type="ECO:0000313" key="11">
    <source>
        <dbReference type="EMBL" id="KPL71627.1"/>
    </source>
</evidence>
<reference evidence="11 12" key="1">
    <citation type="submission" date="2015-07" db="EMBL/GenBank/DDBJ databases">
        <title>Genome sequence of Leptolinea tardivitalis DSM 16556.</title>
        <authorList>
            <person name="Hemp J."/>
            <person name="Ward L.M."/>
            <person name="Pace L.A."/>
            <person name="Fischer W.W."/>
        </authorList>
    </citation>
    <scope>NUCLEOTIDE SEQUENCE [LARGE SCALE GENOMIC DNA]</scope>
    <source>
        <strain evidence="11 12">YMTK-2</strain>
    </source>
</reference>
<feature type="transmembrane region" description="Helical" evidence="9">
    <location>
        <begin position="255"/>
        <end position="275"/>
    </location>
</feature>
<name>A0A0P6XJU3_9CHLR</name>
<comment type="subcellular location">
    <subcellularLocation>
        <location evidence="1">Cell inner membrane</location>
        <topology evidence="1">Multi-pass membrane protein</topology>
    </subcellularLocation>
    <subcellularLocation>
        <location evidence="9">Cell membrane</location>
        <topology evidence="9">Multi-pass membrane protein</topology>
    </subcellularLocation>
</comment>
<dbReference type="PROSITE" id="PS51012">
    <property type="entry name" value="ABC_TM2"/>
    <property type="match status" value="1"/>
</dbReference>
<dbReference type="Pfam" id="PF01061">
    <property type="entry name" value="ABC2_membrane"/>
    <property type="match status" value="1"/>
</dbReference>
<sequence length="286" mass="32101">MTVESNALVKAEAPRTVVIKPVNGWAALNLKDLWVYRELIYFLTWRNLKVRYKQTALGAAWAILQPFLTMVVFSIFFGNLAKVPSDGVPYPIFSYTALLPWTLFSKALTDAAHSLVQSSHMITKVYFPRLILPLASILSGLVDFALAFIVLFGMMIFYGMMPTANVWTIIPFVLLALITALGVGIWLSAMNVLYRDIGYVLPFLTQFWMTLTPIAYPASLLPEKWRLIYALNPMTGVVEGFRWALLGSAASAPTGMLAVSTGISFLILITGLYYFRRMERRFADMV</sequence>
<dbReference type="GO" id="GO:0015920">
    <property type="term" value="P:lipopolysaccharide transport"/>
    <property type="evidence" value="ECO:0007669"/>
    <property type="project" value="TreeGrafter"/>
</dbReference>
<dbReference type="GO" id="GO:0140359">
    <property type="term" value="F:ABC-type transporter activity"/>
    <property type="evidence" value="ECO:0007669"/>
    <property type="project" value="InterPro"/>
</dbReference>
<dbReference type="PANTHER" id="PTHR30413">
    <property type="entry name" value="INNER MEMBRANE TRANSPORT PERMEASE"/>
    <property type="match status" value="1"/>
</dbReference>
<dbReference type="EMBL" id="LGCK01000010">
    <property type="protein sequence ID" value="KPL71627.1"/>
    <property type="molecule type" value="Genomic_DNA"/>
</dbReference>
<evidence type="ECO:0000256" key="3">
    <source>
        <dbReference type="ARBA" id="ARBA00022448"/>
    </source>
</evidence>
<keyword evidence="6 9" id="KW-0812">Transmembrane</keyword>
<evidence type="ECO:0000256" key="9">
    <source>
        <dbReference type="RuleBase" id="RU361157"/>
    </source>
</evidence>
<evidence type="ECO:0000256" key="5">
    <source>
        <dbReference type="ARBA" id="ARBA00022519"/>
    </source>
</evidence>
<evidence type="ECO:0000256" key="6">
    <source>
        <dbReference type="ARBA" id="ARBA00022692"/>
    </source>
</evidence>
<keyword evidence="12" id="KW-1185">Reference proteome</keyword>
<proteinExistence type="inferred from homology"/>
<organism evidence="11 12">
    <name type="scientific">Leptolinea tardivitalis</name>
    <dbReference type="NCBI Taxonomy" id="229920"/>
    <lineage>
        <taxon>Bacteria</taxon>
        <taxon>Bacillati</taxon>
        <taxon>Chloroflexota</taxon>
        <taxon>Anaerolineae</taxon>
        <taxon>Anaerolineales</taxon>
        <taxon>Anaerolineaceae</taxon>
        <taxon>Leptolinea</taxon>
    </lineage>
</organism>
<comment type="similarity">
    <text evidence="2 9">Belongs to the ABC-2 integral membrane protein family.</text>
</comment>
<feature type="transmembrane region" description="Helical" evidence="9">
    <location>
        <begin position="130"/>
        <end position="158"/>
    </location>
</feature>
<dbReference type="STRING" id="229920.ADM99_09085"/>
<evidence type="ECO:0000313" key="12">
    <source>
        <dbReference type="Proteomes" id="UP000050430"/>
    </source>
</evidence>
<keyword evidence="7 9" id="KW-1133">Transmembrane helix</keyword>
<comment type="caution">
    <text evidence="11">The sequence shown here is derived from an EMBL/GenBank/DDBJ whole genome shotgun (WGS) entry which is preliminary data.</text>
</comment>
<feature type="domain" description="ABC transmembrane type-2" evidence="10">
    <location>
        <begin position="57"/>
        <end position="278"/>
    </location>
</feature>
<dbReference type="InterPro" id="IPR047817">
    <property type="entry name" value="ABC2_TM_bact-type"/>
</dbReference>
<evidence type="ECO:0000256" key="7">
    <source>
        <dbReference type="ARBA" id="ARBA00022989"/>
    </source>
</evidence>
<evidence type="ECO:0000256" key="1">
    <source>
        <dbReference type="ARBA" id="ARBA00004429"/>
    </source>
</evidence>
<dbReference type="PATRIC" id="fig|229920.5.peg.1725"/>
<keyword evidence="8 9" id="KW-0472">Membrane</keyword>
<dbReference type="OrthoDB" id="9786910at2"/>
<keyword evidence="5" id="KW-0997">Cell inner membrane</keyword>
<gene>
    <name evidence="11" type="ORF">ADM99_09085</name>
</gene>
<feature type="transmembrane region" description="Helical" evidence="9">
    <location>
        <begin position="199"/>
        <end position="216"/>
    </location>
</feature>